<name>A0A8J4ABA3_9ACTN</name>
<proteinExistence type="predicted"/>
<dbReference type="Proteomes" id="UP000614996">
    <property type="component" value="Unassembled WGS sequence"/>
</dbReference>
<comment type="caution">
    <text evidence="1">The sequence shown here is derived from an EMBL/GenBank/DDBJ whole genome shotgun (WGS) entry which is preliminary data.</text>
</comment>
<sequence length="346" mass="37111">MDSGSSHRRVRHLARAGLVVAAAGAALLLTGTAASAVSTRSLVPERVFQYDPLPAGDRAIQAFDHGRGHDILYTQRIGTNTQLSRCQETSAKTCTQLDTVSLPGYGHGESLDVYTSGTHTYAWIGSNHGSVSPYWSRDASLIEYLPAASGSTKASYRVLGTVTGLAAVAPGHSGEGYRNAVAIADGSDRIAFRSQLDSSAANTYYGVYKLAALTKALTADSDRRMSIAQLSGYRVSHFKLSTRPNNSFQGFDIKGVGSGQKFLYLFGGAAGQHPTIYKYLYTNGGTLTHVKTYQINGGYVGSLEAEGVKVEADPDNGGKERVFIGLNPTRTDTNGRKQYRLYRFAE</sequence>
<dbReference type="EMBL" id="BOPO01000055">
    <property type="protein sequence ID" value="GIL28214.1"/>
    <property type="molecule type" value="Genomic_DNA"/>
</dbReference>
<accession>A0A8J4ABA3</accession>
<keyword evidence="2" id="KW-1185">Reference proteome</keyword>
<dbReference type="RefSeq" id="WP_207125920.1">
    <property type="nucleotide sequence ID" value="NZ_BOPO01000055.1"/>
</dbReference>
<dbReference type="AlphaFoldDB" id="A0A8J4ABA3"/>
<protein>
    <submittedName>
        <fullName evidence="1">Uncharacterized protein</fullName>
    </submittedName>
</protein>
<organism evidence="1 2">
    <name type="scientific">Actinocatenispora comari</name>
    <dbReference type="NCBI Taxonomy" id="2807577"/>
    <lineage>
        <taxon>Bacteria</taxon>
        <taxon>Bacillati</taxon>
        <taxon>Actinomycetota</taxon>
        <taxon>Actinomycetes</taxon>
        <taxon>Micromonosporales</taxon>
        <taxon>Micromonosporaceae</taxon>
        <taxon>Actinocatenispora</taxon>
    </lineage>
</organism>
<reference evidence="2" key="1">
    <citation type="journal article" date="2021" name="Int. J. Syst. Evol. Microbiol.">
        <title>Actinocatenispora comari sp. nov., an endophytic actinomycete isolated from aerial parts of Comarum salesowianum.</title>
        <authorList>
            <person name="Oyunbileg N."/>
            <person name="Iizaka Y."/>
            <person name="Hamada M."/>
            <person name="Davaapurev B.O."/>
            <person name="Fukumoto A."/>
            <person name="Tsetseg B."/>
            <person name="Kato F."/>
            <person name="Tamura T."/>
            <person name="Batkhuu J."/>
            <person name="Anzai Y."/>
        </authorList>
    </citation>
    <scope>NUCLEOTIDE SEQUENCE [LARGE SCALE GENOMIC DNA]</scope>
    <source>
        <strain evidence="2">NUM-2625</strain>
    </source>
</reference>
<evidence type="ECO:0000313" key="2">
    <source>
        <dbReference type="Proteomes" id="UP000614996"/>
    </source>
</evidence>
<evidence type="ECO:0000313" key="1">
    <source>
        <dbReference type="EMBL" id="GIL28214.1"/>
    </source>
</evidence>
<gene>
    <name evidence="1" type="ORF">NUM_34680</name>
</gene>